<keyword evidence="1" id="KW-1133">Transmembrane helix</keyword>
<dbReference type="AlphaFoldDB" id="A0A1G7G3X1"/>
<evidence type="ECO:0000313" key="3">
    <source>
        <dbReference type="Proteomes" id="UP000199245"/>
    </source>
</evidence>
<proteinExistence type="predicted"/>
<reference evidence="2 3" key="1">
    <citation type="submission" date="2016-10" db="EMBL/GenBank/DDBJ databases">
        <authorList>
            <person name="de Groot N.N."/>
        </authorList>
    </citation>
    <scope>NUCLEOTIDE SEQUENCE [LARGE SCALE GENOMIC DNA]</scope>
    <source>
        <strain evidence="2 3">R5</strain>
    </source>
</reference>
<dbReference type="EMBL" id="FMZW01000036">
    <property type="protein sequence ID" value="SDE82818.1"/>
    <property type="molecule type" value="Genomic_DNA"/>
</dbReference>
<evidence type="ECO:0000313" key="2">
    <source>
        <dbReference type="EMBL" id="SDE82818.1"/>
    </source>
</evidence>
<dbReference type="Proteomes" id="UP000199245">
    <property type="component" value="Unassembled WGS sequence"/>
</dbReference>
<feature type="transmembrane region" description="Helical" evidence="1">
    <location>
        <begin position="12"/>
        <end position="30"/>
    </location>
</feature>
<organism evidence="2 3">
    <name type="scientific">Bradyrhizobium brasilense</name>
    <dbReference type="NCBI Taxonomy" id="1419277"/>
    <lineage>
        <taxon>Bacteria</taxon>
        <taxon>Pseudomonadati</taxon>
        <taxon>Pseudomonadota</taxon>
        <taxon>Alphaproteobacteria</taxon>
        <taxon>Hyphomicrobiales</taxon>
        <taxon>Nitrobacteraceae</taxon>
        <taxon>Bradyrhizobium</taxon>
    </lineage>
</organism>
<keyword evidence="1" id="KW-0812">Transmembrane</keyword>
<gene>
    <name evidence="2" type="ORF">SAMN05216337_103635</name>
</gene>
<evidence type="ECO:0000256" key="1">
    <source>
        <dbReference type="SAM" id="Phobius"/>
    </source>
</evidence>
<sequence length="31" mass="3212">MDFASPLLSKLSIVAAYIALAFVGAIILGVF</sequence>
<protein>
    <submittedName>
        <fullName evidence="2">Uncharacterized protein</fullName>
    </submittedName>
</protein>
<name>A0A1G7G3X1_9BRAD</name>
<keyword evidence="1" id="KW-0472">Membrane</keyword>
<accession>A0A1G7G3X1</accession>